<keyword evidence="2" id="KW-1185">Reference proteome</keyword>
<dbReference type="AlphaFoldDB" id="A0A835SH31"/>
<accession>A0A835SH31</accession>
<comment type="caution">
    <text evidence="1">The sequence shown here is derived from an EMBL/GenBank/DDBJ whole genome shotgun (WGS) entry which is preliminary data.</text>
</comment>
<dbReference type="Proteomes" id="UP000650467">
    <property type="component" value="Unassembled WGS sequence"/>
</dbReference>
<protein>
    <submittedName>
        <fullName evidence="1">Uncharacterized protein</fullName>
    </submittedName>
</protein>
<organism evidence="1 2">
    <name type="scientific">Chlamydomonas incerta</name>
    <dbReference type="NCBI Taxonomy" id="51695"/>
    <lineage>
        <taxon>Eukaryota</taxon>
        <taxon>Viridiplantae</taxon>
        <taxon>Chlorophyta</taxon>
        <taxon>core chlorophytes</taxon>
        <taxon>Chlorophyceae</taxon>
        <taxon>CS clade</taxon>
        <taxon>Chlamydomonadales</taxon>
        <taxon>Chlamydomonadaceae</taxon>
        <taxon>Chlamydomonas</taxon>
    </lineage>
</organism>
<proteinExistence type="predicted"/>
<name>A0A835SH31_CHLIN</name>
<sequence>MGVKCHPGGINISAIITRPNTPLFMDLIIAGKPDNKAMRQHSDVGLAVAGGQLRAFEEVQVENLAYDTDFNSITLYVFDRNMASHTNAGAVVVDHGWRGALDFAEASQKLTNIEIDQQEQDIYLSIPGGETMLVVDWEKGNVNIALAVLALPSTYTKAFELSVKGKPVKRYSHMFNPPKAKVGGRLQIARLYELDDLPSGTGFNEIEIHAYDITNMRSHSVQGTLRVMAPVP</sequence>
<dbReference type="OrthoDB" id="270970at2759"/>
<evidence type="ECO:0000313" key="2">
    <source>
        <dbReference type="Proteomes" id="UP000650467"/>
    </source>
</evidence>
<reference evidence="1" key="1">
    <citation type="journal article" date="2020" name="bioRxiv">
        <title>Comparative genomics of Chlamydomonas.</title>
        <authorList>
            <person name="Craig R.J."/>
            <person name="Hasan A.R."/>
            <person name="Ness R.W."/>
            <person name="Keightley P.D."/>
        </authorList>
    </citation>
    <scope>NUCLEOTIDE SEQUENCE</scope>
    <source>
        <strain evidence="1">SAG 7.73</strain>
    </source>
</reference>
<dbReference type="EMBL" id="JAEHOC010000112">
    <property type="protein sequence ID" value="KAG2422344.1"/>
    <property type="molecule type" value="Genomic_DNA"/>
</dbReference>
<gene>
    <name evidence="1" type="ORF">HXX76_016104</name>
</gene>
<evidence type="ECO:0000313" key="1">
    <source>
        <dbReference type="EMBL" id="KAG2422344.1"/>
    </source>
</evidence>